<gene>
    <name evidence="1" type="primary">casB</name>
    <name evidence="1" type="ORF">CJ199_05150</name>
</gene>
<dbReference type="Pfam" id="PF09485">
    <property type="entry name" value="CRISPR_Cse2"/>
    <property type="match status" value="1"/>
</dbReference>
<dbReference type="InterPro" id="IPR013382">
    <property type="entry name" value="CRISPR-assoc_prot_Cse2"/>
</dbReference>
<dbReference type="CDD" id="cd09731">
    <property type="entry name" value="Cse2_I-E"/>
    <property type="match status" value="1"/>
</dbReference>
<sequence>MRMQHQDKDDSLQSRVSEQIYKLQSQYLAGVPSARGALAELRKAVDEEPGINPHVWFMTMEAVPERWTGTSDKPTYSELAAFTALTLYAVHQRGKNTPMHVPGTPFAKATGELVRQRTASMKRRFDAVLTATTFDAQRYHLRSIVGLLSTDGIGFDYGRFANDLVHLQRTDSRPGVQREWGRQFYQSYAFTPKNESK</sequence>
<dbReference type="RefSeq" id="WP_102238441.1">
    <property type="nucleotide sequence ID" value="NZ_PNHK01000002.1"/>
</dbReference>
<proteinExistence type="predicted"/>
<accession>A0A2N6VMT5</accession>
<dbReference type="Proteomes" id="UP000235598">
    <property type="component" value="Unassembled WGS sequence"/>
</dbReference>
<dbReference type="NCBIfam" id="TIGR02548">
    <property type="entry name" value="casB_cse2"/>
    <property type="match status" value="1"/>
</dbReference>
<name>A0A2N6VMT5_9MICO</name>
<reference evidence="1 2" key="1">
    <citation type="submission" date="2017-09" db="EMBL/GenBank/DDBJ databases">
        <title>Bacterial strain isolated from the female urinary microbiota.</title>
        <authorList>
            <person name="Thomas-White K."/>
            <person name="Kumar N."/>
            <person name="Forster S."/>
            <person name="Putonti C."/>
            <person name="Lawley T."/>
            <person name="Wolfe A.J."/>
        </authorList>
    </citation>
    <scope>NUCLEOTIDE SEQUENCE [LARGE SCALE GENOMIC DNA]</scope>
    <source>
        <strain evidence="1 2">UMB1301</strain>
    </source>
</reference>
<dbReference type="InterPro" id="IPR038287">
    <property type="entry name" value="Cse2_sf"/>
</dbReference>
<evidence type="ECO:0000313" key="2">
    <source>
        <dbReference type="Proteomes" id="UP000235598"/>
    </source>
</evidence>
<dbReference type="Gene3D" id="1.10.520.40">
    <property type="entry name" value="CRISPR-associated protein Cse2"/>
    <property type="match status" value="1"/>
</dbReference>
<comment type="caution">
    <text evidence="1">The sequence shown here is derived from an EMBL/GenBank/DDBJ whole genome shotgun (WGS) entry which is preliminary data.</text>
</comment>
<dbReference type="OrthoDB" id="4808431at2"/>
<dbReference type="AlphaFoldDB" id="A0A2N6VMT5"/>
<dbReference type="EMBL" id="PNHK01000002">
    <property type="protein sequence ID" value="PMD05407.1"/>
    <property type="molecule type" value="Genomic_DNA"/>
</dbReference>
<evidence type="ECO:0000313" key="1">
    <source>
        <dbReference type="EMBL" id="PMD05407.1"/>
    </source>
</evidence>
<organism evidence="1 2">
    <name type="scientific">Brevibacterium paucivorans</name>
    <dbReference type="NCBI Taxonomy" id="170994"/>
    <lineage>
        <taxon>Bacteria</taxon>
        <taxon>Bacillati</taxon>
        <taxon>Actinomycetota</taxon>
        <taxon>Actinomycetes</taxon>
        <taxon>Micrococcales</taxon>
        <taxon>Brevibacteriaceae</taxon>
        <taxon>Brevibacterium</taxon>
    </lineage>
</organism>
<protein>
    <submittedName>
        <fullName evidence="1">Type I-E CRISPR-associated protein Cse2/CasB</fullName>
    </submittedName>
</protein>